<keyword evidence="1" id="KW-0472">Membrane</keyword>
<dbReference type="AlphaFoldDB" id="A0A0M0BT15"/>
<protein>
    <recommendedName>
        <fullName evidence="4">DUF1616 domain-containing protein</fullName>
    </recommendedName>
</protein>
<gene>
    <name evidence="2" type="ORF">AC482_00005</name>
</gene>
<name>A0A0M0BT15_9ARCH</name>
<reference evidence="2 3" key="1">
    <citation type="submission" date="2015-06" db="EMBL/GenBank/DDBJ databases">
        <title>New insights into the roles of widespread benthic archaea in carbon and nitrogen cycling.</title>
        <authorList>
            <person name="Lazar C.S."/>
            <person name="Baker B.J."/>
            <person name="Seitz K.W."/>
            <person name="Hyde A.S."/>
            <person name="Dick G.J."/>
            <person name="Hinrichs K.-U."/>
            <person name="Teske A.P."/>
        </authorList>
    </citation>
    <scope>NUCLEOTIDE SEQUENCE [LARGE SCALE GENOMIC DNA]</scope>
    <source>
        <strain evidence="2">DG-45</strain>
    </source>
</reference>
<feature type="transmembrane region" description="Helical" evidence="1">
    <location>
        <begin position="20"/>
        <end position="42"/>
    </location>
</feature>
<proteinExistence type="predicted"/>
<keyword evidence="1" id="KW-0812">Transmembrane</keyword>
<comment type="caution">
    <text evidence="2">The sequence shown here is derived from an EMBL/GenBank/DDBJ whole genome shotgun (WGS) entry which is preliminary data.</text>
</comment>
<accession>A0A0M0BT15</accession>
<dbReference type="Proteomes" id="UP000037210">
    <property type="component" value="Unassembled WGS sequence"/>
</dbReference>
<evidence type="ECO:0000313" key="3">
    <source>
        <dbReference type="Proteomes" id="UP000037210"/>
    </source>
</evidence>
<dbReference type="EMBL" id="LFWZ01000001">
    <property type="protein sequence ID" value="KON31579.1"/>
    <property type="molecule type" value="Genomic_DNA"/>
</dbReference>
<organism evidence="2 3">
    <name type="scientific">miscellaneous Crenarchaeota group-15 archaeon DG-45</name>
    <dbReference type="NCBI Taxonomy" id="1685127"/>
    <lineage>
        <taxon>Archaea</taxon>
        <taxon>Candidatus Bathyarchaeota</taxon>
        <taxon>MCG-15</taxon>
    </lineage>
</organism>
<evidence type="ECO:0000313" key="2">
    <source>
        <dbReference type="EMBL" id="KON31579.1"/>
    </source>
</evidence>
<evidence type="ECO:0008006" key="4">
    <source>
        <dbReference type="Google" id="ProtNLM"/>
    </source>
</evidence>
<evidence type="ECO:0000256" key="1">
    <source>
        <dbReference type="SAM" id="Phobius"/>
    </source>
</evidence>
<keyword evidence="1" id="KW-1133">Transmembrane helix</keyword>
<sequence>MSSKDKEIIITIDARRLIALCAIAIICIATLYSYIGALFAFIAPSEDFPFDVGVATFDTGDVSKTSFARGDTVRVKATVEKGTGYYYNSYIYYFPYTYYATTYKVIIAITDADGKAAYFSYESETIGYPGQSLATTFNVPISSEASKGTYTIKIMAWTDWLPSGVAMSPTAGEAMFTVS</sequence>